<dbReference type="OrthoDB" id="284200at2157"/>
<sequence length="106" mass="12445">MDWPHDPDGEQGSEGMRKFDMRIIADKVDEEEDFPMNRDEFVEEHGDDPIRINYQRVVPMREIFEHVEPEEFETILDMHKAVGAAMRAGDFWDYHPKGADPEKKPA</sequence>
<gene>
    <name evidence="1" type="ORF">C496_17992</name>
</gene>
<reference evidence="1 2" key="1">
    <citation type="journal article" date="2014" name="PLoS Genet.">
        <title>Phylogenetically driven sequencing of extremely halophilic archaea reveals strategies for static and dynamic osmo-response.</title>
        <authorList>
            <person name="Becker E.A."/>
            <person name="Seitzer P.M."/>
            <person name="Tritt A."/>
            <person name="Larsen D."/>
            <person name="Krusor M."/>
            <person name="Yao A.I."/>
            <person name="Wu D."/>
            <person name="Madern D."/>
            <person name="Eisen J.A."/>
            <person name="Darling A.E."/>
            <person name="Facciotti M.T."/>
        </authorList>
    </citation>
    <scope>NUCLEOTIDE SEQUENCE [LARGE SCALE GENOMIC DNA]</scope>
    <source>
        <strain evidence="1 2">GA33</strain>
    </source>
</reference>
<organism evidence="1 2">
    <name type="scientific">Natronorubrum tibetense GA33</name>
    <dbReference type="NCBI Taxonomy" id="1114856"/>
    <lineage>
        <taxon>Archaea</taxon>
        <taxon>Methanobacteriati</taxon>
        <taxon>Methanobacteriota</taxon>
        <taxon>Stenosarchaea group</taxon>
        <taxon>Halobacteria</taxon>
        <taxon>Halobacteriales</taxon>
        <taxon>Natrialbaceae</taxon>
        <taxon>Natronorubrum</taxon>
    </lineage>
</organism>
<dbReference type="Pfam" id="PF19098">
    <property type="entry name" value="DUF5785"/>
    <property type="match status" value="1"/>
</dbReference>
<dbReference type="RefSeq" id="WP_006091710.1">
    <property type="nucleotide sequence ID" value="NZ_AOHW01000042.1"/>
</dbReference>
<proteinExistence type="predicted"/>
<accession>L9VN22</accession>
<evidence type="ECO:0000313" key="2">
    <source>
        <dbReference type="Proteomes" id="UP000011599"/>
    </source>
</evidence>
<dbReference type="STRING" id="1114856.GCA_000383975_00276"/>
<dbReference type="eggNOG" id="arCOG04550">
    <property type="taxonomic scope" value="Archaea"/>
</dbReference>
<protein>
    <submittedName>
        <fullName evidence="1">Uncharacterized protein</fullName>
    </submittedName>
</protein>
<dbReference type="Proteomes" id="UP000011599">
    <property type="component" value="Unassembled WGS sequence"/>
</dbReference>
<evidence type="ECO:0000313" key="1">
    <source>
        <dbReference type="EMBL" id="ELY38539.1"/>
    </source>
</evidence>
<comment type="caution">
    <text evidence="1">The sequence shown here is derived from an EMBL/GenBank/DDBJ whole genome shotgun (WGS) entry which is preliminary data.</text>
</comment>
<name>L9VN22_9EURY</name>
<dbReference type="PATRIC" id="fig|1114856.3.peg.3733"/>
<dbReference type="InterPro" id="IPR043903">
    <property type="entry name" value="DUF5785"/>
</dbReference>
<dbReference type="EMBL" id="AOHW01000042">
    <property type="protein sequence ID" value="ELY38539.1"/>
    <property type="molecule type" value="Genomic_DNA"/>
</dbReference>
<dbReference type="AlphaFoldDB" id="L9VN22"/>
<keyword evidence="2" id="KW-1185">Reference proteome</keyword>